<proteinExistence type="predicted"/>
<dbReference type="KEGG" id="bpb:bpr_I0376"/>
<dbReference type="Proteomes" id="UP000001299">
    <property type="component" value="Chromosome 1"/>
</dbReference>
<protein>
    <submittedName>
        <fullName evidence="1">Uncharacterized protein</fullName>
    </submittedName>
</protein>
<name>E0RZC7_BUTPB</name>
<sequence length="324" mass="38228">MKVYSERGYITWPSWDVLFEWEDIWAKEWGTTVESLTNNLFDKILRRLKRYTKKLLPKKVWKYIITDPDKMGVLIIMDAEGYYMIPTRNIIPIYLDFARNMIDEIMEATRALPAFFVASKDIYNEMKSKGCQNVYFIHQCVSDQYYTQEVPDKDIDVIQIGRKNPVMHQYMLDYCKEHPDVEYIYQGENASLHYTSTTRGDIGKLPGRPEFVDMMRRARVSIVSTPKCDNSRNVFGGADLVTARFYESAVFYCHLIGRYTDNEETRELELNKICPNIKDYEEFKATMDQYISGKEIDKDIYSTFINKHLASTRATYLKKCIEQR</sequence>
<dbReference type="AlphaFoldDB" id="E0RZC7"/>
<keyword evidence="2" id="KW-1185">Reference proteome</keyword>
<evidence type="ECO:0000313" key="1">
    <source>
        <dbReference type="EMBL" id="ADL33124.1"/>
    </source>
</evidence>
<dbReference type="HOGENOM" id="CLU_846372_0_0_9"/>
<reference evidence="1 2" key="1">
    <citation type="journal article" date="2010" name="PLoS ONE">
        <title>The glycobiome of the rumen bacterium Butyrivibrio proteoclasticus B316(T) highlights adaptation to a polysaccharide-rich environment.</title>
        <authorList>
            <person name="Kelly W.J."/>
            <person name="Leahy S.C."/>
            <person name="Altermann E."/>
            <person name="Yeoman C.J."/>
            <person name="Dunne J.C."/>
            <person name="Kong Z."/>
            <person name="Pacheco D.M."/>
            <person name="Li D."/>
            <person name="Noel S.J."/>
            <person name="Moon C.D."/>
            <person name="Cookson A.L."/>
            <person name="Attwood G.T."/>
        </authorList>
    </citation>
    <scope>NUCLEOTIDE SEQUENCE [LARGE SCALE GENOMIC DNA]</scope>
    <source>
        <strain evidence="2">ATCC 51982 / DSM 14932 / B316</strain>
    </source>
</reference>
<dbReference type="STRING" id="515622.bpr_I0376"/>
<organism evidence="1 2">
    <name type="scientific">Butyrivibrio proteoclasticus (strain ATCC 51982 / DSM 14932 / B316)</name>
    <name type="common">Clostridium proteoclasticum</name>
    <dbReference type="NCBI Taxonomy" id="515622"/>
    <lineage>
        <taxon>Bacteria</taxon>
        <taxon>Bacillati</taxon>
        <taxon>Bacillota</taxon>
        <taxon>Clostridia</taxon>
        <taxon>Lachnospirales</taxon>
        <taxon>Lachnospiraceae</taxon>
        <taxon>Butyrivibrio</taxon>
    </lineage>
</organism>
<accession>E0RZC7</accession>
<dbReference type="RefSeq" id="WP_013279781.1">
    <property type="nucleotide sequence ID" value="NC_014387.1"/>
</dbReference>
<gene>
    <name evidence="1" type="ordered locus">bpr_I0376</name>
</gene>
<evidence type="ECO:0000313" key="2">
    <source>
        <dbReference type="Proteomes" id="UP000001299"/>
    </source>
</evidence>
<dbReference type="EMBL" id="CP001810">
    <property type="protein sequence ID" value="ADL33124.1"/>
    <property type="molecule type" value="Genomic_DNA"/>
</dbReference>
<dbReference type="eggNOG" id="ENOG5032XVF">
    <property type="taxonomic scope" value="Bacteria"/>
</dbReference>